<reference evidence="3" key="1">
    <citation type="submission" date="2019-07" db="EMBL/GenBank/DDBJ databases">
        <title>Shewanella sp. YLB-08 draft genomic sequence.</title>
        <authorList>
            <person name="Yu L."/>
        </authorList>
    </citation>
    <scope>NUCLEOTIDE SEQUENCE [LARGE SCALE GENOMIC DNA]</scope>
    <source>
        <strain evidence="3">JCM 20706</strain>
    </source>
</reference>
<evidence type="ECO:0000313" key="3">
    <source>
        <dbReference type="Proteomes" id="UP000318126"/>
    </source>
</evidence>
<proteinExistence type="predicted"/>
<accession>A0A553JF93</accession>
<protein>
    <recommendedName>
        <fullName evidence="4">Integron</fullName>
    </recommendedName>
</protein>
<feature type="chain" id="PRO_5021951127" description="Integron" evidence="1">
    <location>
        <begin position="19"/>
        <end position="117"/>
    </location>
</feature>
<keyword evidence="3" id="KW-1185">Reference proteome</keyword>
<organism evidence="2 3">
    <name type="scientific">Shewanella hanedai</name>
    <name type="common">Alteromonas hanedai</name>
    <dbReference type="NCBI Taxonomy" id="25"/>
    <lineage>
        <taxon>Bacteria</taxon>
        <taxon>Pseudomonadati</taxon>
        <taxon>Pseudomonadota</taxon>
        <taxon>Gammaproteobacteria</taxon>
        <taxon>Alteromonadales</taxon>
        <taxon>Shewanellaceae</taxon>
        <taxon>Shewanella</taxon>
    </lineage>
</organism>
<dbReference type="RefSeq" id="WP_144042719.1">
    <property type="nucleotide sequence ID" value="NZ_BMPL01000056.1"/>
</dbReference>
<evidence type="ECO:0000313" key="2">
    <source>
        <dbReference type="EMBL" id="TRY11132.1"/>
    </source>
</evidence>
<gene>
    <name evidence="2" type="ORF">FN961_24245</name>
</gene>
<sequence>MLKILCSLFLFFSPIVHSEVGVEVGEGVSEKAVNAIVSNFEQGFPTYNLGMYVRTLKKQTVCKIERDKNGVFLVSTGCNDYGYWSYKVRYRCPHIDAECFWEVDNEMTIVHIGRAPN</sequence>
<dbReference type="AlphaFoldDB" id="A0A553JF93"/>
<name>A0A553JF93_SHEHA</name>
<dbReference type="EMBL" id="VKGK01000050">
    <property type="protein sequence ID" value="TRY11132.1"/>
    <property type="molecule type" value="Genomic_DNA"/>
</dbReference>
<dbReference type="Proteomes" id="UP000318126">
    <property type="component" value="Unassembled WGS sequence"/>
</dbReference>
<comment type="caution">
    <text evidence="2">The sequence shown here is derived from an EMBL/GenBank/DDBJ whole genome shotgun (WGS) entry which is preliminary data.</text>
</comment>
<evidence type="ECO:0000256" key="1">
    <source>
        <dbReference type="SAM" id="SignalP"/>
    </source>
</evidence>
<dbReference type="OrthoDB" id="9906365at2"/>
<evidence type="ECO:0008006" key="4">
    <source>
        <dbReference type="Google" id="ProtNLM"/>
    </source>
</evidence>
<keyword evidence="1" id="KW-0732">Signal</keyword>
<feature type="signal peptide" evidence="1">
    <location>
        <begin position="1"/>
        <end position="18"/>
    </location>
</feature>